<keyword evidence="1" id="KW-0969">Cilium</keyword>
<dbReference type="RefSeq" id="XP_013891417.1">
    <property type="nucleotide sequence ID" value="XM_014035963.1"/>
</dbReference>
<name>A0A0D2IWN4_9CHLO</name>
<dbReference type="KEGG" id="mng:MNEG_15565"/>
<evidence type="ECO:0000313" key="2">
    <source>
        <dbReference type="Proteomes" id="UP000054498"/>
    </source>
</evidence>
<proteinExistence type="predicted"/>
<accession>A0A0D2IWN4</accession>
<dbReference type="STRING" id="145388.A0A0D2IWN4"/>
<dbReference type="GeneID" id="25733239"/>
<gene>
    <name evidence="1" type="ORF">MNEG_15565</name>
</gene>
<protein>
    <submittedName>
        <fullName evidence="1">Flagellar associated protein</fullName>
    </submittedName>
</protein>
<reference evidence="1 2" key="1">
    <citation type="journal article" date="2013" name="BMC Genomics">
        <title>Reconstruction of the lipid metabolism for the microalga Monoraphidium neglectum from its genome sequence reveals characteristics suitable for biofuel production.</title>
        <authorList>
            <person name="Bogen C."/>
            <person name="Al-Dilaimi A."/>
            <person name="Albersmeier A."/>
            <person name="Wichmann J."/>
            <person name="Grundmann M."/>
            <person name="Rupp O."/>
            <person name="Lauersen K.J."/>
            <person name="Blifernez-Klassen O."/>
            <person name="Kalinowski J."/>
            <person name="Goesmann A."/>
            <person name="Mussgnug J.H."/>
            <person name="Kruse O."/>
        </authorList>
    </citation>
    <scope>NUCLEOTIDE SEQUENCE [LARGE SCALE GENOMIC DNA]</scope>
    <source>
        <strain evidence="1 2">SAG 48.87</strain>
    </source>
</reference>
<dbReference type="AlphaFoldDB" id="A0A0D2IWN4"/>
<organism evidence="1 2">
    <name type="scientific">Monoraphidium neglectum</name>
    <dbReference type="NCBI Taxonomy" id="145388"/>
    <lineage>
        <taxon>Eukaryota</taxon>
        <taxon>Viridiplantae</taxon>
        <taxon>Chlorophyta</taxon>
        <taxon>core chlorophytes</taxon>
        <taxon>Chlorophyceae</taxon>
        <taxon>CS clade</taxon>
        <taxon>Sphaeropleales</taxon>
        <taxon>Selenastraceae</taxon>
        <taxon>Monoraphidium</taxon>
    </lineage>
</organism>
<evidence type="ECO:0000313" key="1">
    <source>
        <dbReference type="EMBL" id="KIY92397.1"/>
    </source>
</evidence>
<sequence length="154" mass="16721">MGVDGDKCGPGTFVVDARLEGAGEVLQIPVIKPKTLKRLLAGVGPRPPLLGAPCTPTTDDTLELLLQRLGSLLGKDPSKWEQTGDPKTDVSLTEDGTKRIITKTGVYSGTELHMWAVPPYFDDRLPVRGDRPDLSFNVQRREIAATEEWQEAAG</sequence>
<dbReference type="EMBL" id="KK105658">
    <property type="protein sequence ID" value="KIY92397.1"/>
    <property type="molecule type" value="Genomic_DNA"/>
</dbReference>
<keyword evidence="1" id="KW-0282">Flagellum</keyword>
<keyword evidence="2" id="KW-1185">Reference proteome</keyword>
<dbReference type="Proteomes" id="UP000054498">
    <property type="component" value="Unassembled WGS sequence"/>
</dbReference>
<keyword evidence="1" id="KW-0966">Cell projection</keyword>